<name>A0A812IGB7_9DINO</name>
<dbReference type="Pfam" id="PF00023">
    <property type="entry name" value="Ank"/>
    <property type="match status" value="2"/>
</dbReference>
<accession>A0A812IGB7</accession>
<dbReference type="Gene3D" id="1.25.40.20">
    <property type="entry name" value="Ankyrin repeat-containing domain"/>
    <property type="match status" value="2"/>
</dbReference>
<keyword evidence="5" id="KW-1185">Reference proteome</keyword>
<evidence type="ECO:0000313" key="5">
    <source>
        <dbReference type="Proteomes" id="UP000604046"/>
    </source>
</evidence>
<proteinExistence type="predicted"/>
<dbReference type="SUPFAM" id="SSF48403">
    <property type="entry name" value="Ankyrin repeat"/>
    <property type="match status" value="1"/>
</dbReference>
<dbReference type="InterPro" id="IPR002110">
    <property type="entry name" value="Ankyrin_rpt"/>
</dbReference>
<dbReference type="InterPro" id="IPR036770">
    <property type="entry name" value="Ankyrin_rpt-contain_sf"/>
</dbReference>
<dbReference type="SMART" id="SM00248">
    <property type="entry name" value="ANK"/>
    <property type="match status" value="3"/>
</dbReference>
<dbReference type="Proteomes" id="UP000604046">
    <property type="component" value="Unassembled WGS sequence"/>
</dbReference>
<protein>
    <submittedName>
        <fullName evidence="4">Uncharacterized protein</fullName>
    </submittedName>
</protein>
<dbReference type="EMBL" id="CAJNDS010000279">
    <property type="protein sequence ID" value="CAE7037676.1"/>
    <property type="molecule type" value="Genomic_DNA"/>
</dbReference>
<reference evidence="4" key="1">
    <citation type="submission" date="2021-02" db="EMBL/GenBank/DDBJ databases">
        <authorList>
            <person name="Dougan E. K."/>
            <person name="Rhodes N."/>
            <person name="Thang M."/>
            <person name="Chan C."/>
        </authorList>
    </citation>
    <scope>NUCLEOTIDE SEQUENCE</scope>
</reference>
<dbReference type="PROSITE" id="PS50297">
    <property type="entry name" value="ANK_REP_REGION"/>
    <property type="match status" value="2"/>
</dbReference>
<feature type="repeat" description="ANK" evidence="3">
    <location>
        <begin position="506"/>
        <end position="538"/>
    </location>
</feature>
<dbReference type="AlphaFoldDB" id="A0A812IGB7"/>
<organism evidence="4 5">
    <name type="scientific">Symbiodinium natans</name>
    <dbReference type="NCBI Taxonomy" id="878477"/>
    <lineage>
        <taxon>Eukaryota</taxon>
        <taxon>Sar</taxon>
        <taxon>Alveolata</taxon>
        <taxon>Dinophyceae</taxon>
        <taxon>Suessiales</taxon>
        <taxon>Symbiodiniaceae</taxon>
        <taxon>Symbiodinium</taxon>
    </lineage>
</organism>
<dbReference type="PROSITE" id="PS50088">
    <property type="entry name" value="ANK_REPEAT"/>
    <property type="match status" value="2"/>
</dbReference>
<dbReference type="PANTHER" id="PTHR24171">
    <property type="entry name" value="ANKYRIN REPEAT DOMAIN-CONTAINING PROTEIN 39-RELATED"/>
    <property type="match status" value="1"/>
</dbReference>
<evidence type="ECO:0000256" key="1">
    <source>
        <dbReference type="ARBA" id="ARBA00022737"/>
    </source>
</evidence>
<comment type="caution">
    <text evidence="4">The sequence shown here is derived from an EMBL/GenBank/DDBJ whole genome shotgun (WGS) entry which is preliminary data.</text>
</comment>
<gene>
    <name evidence="4" type="ORF">SNAT2548_LOCUS4516</name>
</gene>
<evidence type="ECO:0000256" key="3">
    <source>
        <dbReference type="PROSITE-ProRule" id="PRU00023"/>
    </source>
</evidence>
<dbReference type="OrthoDB" id="426196at2759"/>
<sequence length="582" mass="63935">MLFPMYTVPCKGLLQMTTIQPHEQLKAQGDIVIHDPKMGKAAFVSHQWAAQGHPDPELKQLQVLKDAFRHLLHDTGVIPLDPVTEAYVPTARHLSMQEFKSQPLFIWYDYFSCPQLGQRENKSAEGSDLARAISSIPAYIAQCSFFLGLCPVLTCQDDSGLLTQETWSRRGWCRLERALREFSLDDKWVLVKSPKSMELVGSALQFVSGSVGEGEFTEEEDRKKLAPVLRQAVLRKLMFCLKAQDLPAYRWHLNLQSVYFRGLSVEPVRDIVPGYETSKDTDPVAEFFHQNGFVSVRDIDKAGWSPLHYAAMKGDAALVDGLLRRQADPNKRTAREQPKLGCPPWMSALDLTMLFKQNGAARVLIAARAKLDGPICPPQNYAGVSDNAEGMRLLCAAGMDPHAPDLLSTPAVRACSAYGSIAALGEVVMHSPPDTISVSRALVLAVAGGGGTAEMVLRLLELRADVNHQFEGPNLGSPFGLLVAAKSLQYRCGSTTALSSLFYHLSGMTPLMAAVLTAHYEAAGALIDSGARLDLKNHRKWTAADFARGQSLPHFLLRGLEGDPLECRRVTSLALATVYLEI</sequence>
<evidence type="ECO:0000256" key="2">
    <source>
        <dbReference type="ARBA" id="ARBA00023043"/>
    </source>
</evidence>
<evidence type="ECO:0000313" key="4">
    <source>
        <dbReference type="EMBL" id="CAE7037676.1"/>
    </source>
</evidence>
<feature type="repeat" description="ANK" evidence="3">
    <location>
        <begin position="302"/>
        <end position="334"/>
    </location>
</feature>
<keyword evidence="1" id="KW-0677">Repeat</keyword>
<keyword evidence="2 3" id="KW-0040">ANK repeat</keyword>